<dbReference type="AlphaFoldDB" id="A0A316WEM6"/>
<dbReference type="Pfam" id="PF18962">
    <property type="entry name" value="Por_Secre_tail"/>
    <property type="match status" value="1"/>
</dbReference>
<dbReference type="NCBIfam" id="TIGR02608">
    <property type="entry name" value="delta_60_rpt"/>
    <property type="match status" value="5"/>
</dbReference>
<comment type="caution">
    <text evidence="3">The sequence shown here is derived from an EMBL/GenBank/DDBJ whole genome shotgun (WGS) entry which is preliminary data.</text>
</comment>
<accession>A0A316WEM6</accession>
<proteinExistence type="predicted"/>
<dbReference type="Proteomes" id="UP000236413">
    <property type="component" value="Unassembled WGS sequence"/>
</dbReference>
<dbReference type="NCBIfam" id="TIGR04183">
    <property type="entry name" value="Por_Secre_tail"/>
    <property type="match status" value="1"/>
</dbReference>
<keyword evidence="1" id="KW-0732">Signal</keyword>
<evidence type="ECO:0000259" key="2">
    <source>
        <dbReference type="Pfam" id="PF18962"/>
    </source>
</evidence>
<evidence type="ECO:0000313" key="3">
    <source>
        <dbReference type="EMBL" id="PWN58793.1"/>
    </source>
</evidence>
<dbReference type="InterPro" id="IPR026444">
    <property type="entry name" value="Secre_tail"/>
</dbReference>
<dbReference type="Gene3D" id="2.80.10.50">
    <property type="match status" value="2"/>
</dbReference>
<protein>
    <submittedName>
        <fullName evidence="3">T9SS C-terminal target domain-containing protein</fullName>
    </submittedName>
</protein>
<reference evidence="3 4" key="1">
    <citation type="submission" date="2018-04" db="EMBL/GenBank/DDBJ databases">
        <title>Chryseobacterium oncorhynchi 701B-08T from rainbow trout, and Chryseobacterium viscerum 687B-08T from diseased fish.</title>
        <authorList>
            <person name="Jeong J.-J."/>
            <person name="Lee Y.J."/>
            <person name="Pathiraja D."/>
            <person name="Park B."/>
            <person name="Choi I.-G."/>
            <person name="Kim K.D."/>
        </authorList>
    </citation>
    <scope>NUCLEOTIDE SEQUENCE [LARGE SCALE GENOMIC DNA]</scope>
    <source>
        <strain evidence="3 4">687B-08</strain>
    </source>
</reference>
<evidence type="ECO:0000313" key="4">
    <source>
        <dbReference type="Proteomes" id="UP000236413"/>
    </source>
</evidence>
<feature type="domain" description="Secretion system C-terminal sorting" evidence="2">
    <location>
        <begin position="418"/>
        <end position="486"/>
    </location>
</feature>
<organism evidence="3 4">
    <name type="scientific">Chryseobacterium viscerum</name>
    <dbReference type="NCBI Taxonomy" id="1037377"/>
    <lineage>
        <taxon>Bacteria</taxon>
        <taxon>Pseudomonadati</taxon>
        <taxon>Bacteroidota</taxon>
        <taxon>Flavobacteriia</taxon>
        <taxon>Flavobacteriales</taxon>
        <taxon>Weeksellaceae</taxon>
        <taxon>Chryseobacterium group</taxon>
        <taxon>Chryseobacterium</taxon>
    </lineage>
</organism>
<gene>
    <name evidence="3" type="ORF">C1634_022330</name>
</gene>
<dbReference type="EMBL" id="PPEG02000010">
    <property type="protein sequence ID" value="PWN58793.1"/>
    <property type="molecule type" value="Genomic_DNA"/>
</dbReference>
<evidence type="ECO:0000256" key="1">
    <source>
        <dbReference type="ARBA" id="ARBA00022729"/>
    </source>
</evidence>
<dbReference type="InterPro" id="IPR013431">
    <property type="entry name" value="Delta_60_rpt"/>
</dbReference>
<sequence>MKPYFIHKILPFLGLFISLNFFSQENLLDTSYGLSGGYTDFAFYNGSQMSGGLQIHATTKLPDGKVLAVGAGFIARFTSNGVLDTSVLNGYGYKLFSQSTYGRIKPAGDGNYIVMDYGFGGVQKIDADGNFVNGFTSFNQGASYVDIDVDESGRIYLLKHSNYNYTLVRLLPNGTVDTAFGNNGIATLGTSYRYGRVRVNTNNEIFIAGLKIVATNSDQRIVVTKILPDGGLDSSFGASGNFLYQYGQNAGTSAQLMFLDNGKILGLSSGSICNGNNCFGLITYRLNANGTLDTTFKNTGIAVIPVQSDSTPMKMVRLPDNTFMISGTGWYNTYVLKMDENGNLDNSFGLNGKIITPQMLNKNVYNSGFELYGNSIVLFGIYSIWYGAQTQYVGTARKYFFNTSSLGVSDVALKTVKIYPNPVKDFLHLTSKEKITGYEISDLNGRKIINAEAGFSEGKINLSFLSSGTYMITVHTSKGTVSSKFIKK</sequence>
<name>A0A316WEM6_9FLAO</name>
<dbReference type="Pfam" id="PF17164">
    <property type="entry name" value="DUF5122"/>
    <property type="match status" value="2"/>
</dbReference>
<dbReference type="SUPFAM" id="SSF101898">
    <property type="entry name" value="NHL repeat"/>
    <property type="match status" value="1"/>
</dbReference>
<dbReference type="RefSeq" id="WP_103231409.1">
    <property type="nucleotide sequence ID" value="NZ_PPEG02000010.1"/>
</dbReference>